<keyword evidence="6" id="KW-0732">Signal</keyword>
<dbReference type="InterPro" id="IPR032311">
    <property type="entry name" value="DUF4982"/>
</dbReference>
<dbReference type="Gene3D" id="2.60.40.10">
    <property type="entry name" value="Immunoglobulins"/>
    <property type="match status" value="3"/>
</dbReference>
<evidence type="ECO:0000256" key="3">
    <source>
        <dbReference type="ARBA" id="ARBA00023295"/>
    </source>
</evidence>
<dbReference type="Pfam" id="PF00754">
    <property type="entry name" value="F5_F8_type_C"/>
    <property type="match status" value="1"/>
</dbReference>
<comment type="similarity">
    <text evidence="1">Belongs to the glycosyl hydrolase 2 family.</text>
</comment>
<organism evidence="8 9">
    <name type="scientific">Lancefieldella parvula (strain ATCC 33793 / DSM 20469 / CCUG 32760 / JCM 10300 / KCTC 3663 / VPI 0546 / 1246)</name>
    <name type="common">Atopobium parvulum</name>
    <dbReference type="NCBI Taxonomy" id="521095"/>
    <lineage>
        <taxon>Bacteria</taxon>
        <taxon>Bacillati</taxon>
        <taxon>Actinomycetota</taxon>
        <taxon>Coriobacteriia</taxon>
        <taxon>Coriobacteriales</taxon>
        <taxon>Atopobiaceae</taxon>
        <taxon>Lancefieldella</taxon>
    </lineage>
</organism>
<feature type="region of interest" description="Disordered" evidence="4">
    <location>
        <begin position="1677"/>
        <end position="1751"/>
    </location>
</feature>
<dbReference type="PROSITE" id="PS50022">
    <property type="entry name" value="FA58C_3"/>
    <property type="match status" value="2"/>
</dbReference>
<dbReference type="EMBL" id="CP001721">
    <property type="protein sequence ID" value="ACV50538.1"/>
    <property type="molecule type" value="Genomic_DNA"/>
</dbReference>
<keyword evidence="2 8" id="KW-0378">Hydrolase</keyword>
<dbReference type="CAZy" id="CBM32">
    <property type="family name" value="Carbohydrate-Binding Module Family 32"/>
</dbReference>
<dbReference type="InterPro" id="IPR008979">
    <property type="entry name" value="Galactose-bd-like_sf"/>
</dbReference>
<evidence type="ECO:0000256" key="2">
    <source>
        <dbReference type="ARBA" id="ARBA00022801"/>
    </source>
</evidence>
<dbReference type="PANTHER" id="PTHR42732:SF1">
    <property type="entry name" value="BETA-MANNOSIDASE"/>
    <property type="match status" value="1"/>
</dbReference>
<evidence type="ECO:0000256" key="5">
    <source>
        <dbReference type="SAM" id="Phobius"/>
    </source>
</evidence>
<dbReference type="InterPro" id="IPR051913">
    <property type="entry name" value="GH2_Domain-Containing"/>
</dbReference>
<evidence type="ECO:0000259" key="7">
    <source>
        <dbReference type="PROSITE" id="PS50022"/>
    </source>
</evidence>
<keyword evidence="3" id="KW-0326">Glycosidase</keyword>
<reference evidence="8 9" key="1">
    <citation type="journal article" date="2009" name="Stand. Genomic Sci.">
        <title>Complete genome sequence of Atopobium parvulum type strain (IPP 1246).</title>
        <authorList>
            <person name="Copeland A."/>
            <person name="Sikorski J."/>
            <person name="Lapidus A."/>
            <person name="Nolan M."/>
            <person name="Del Rio T.G."/>
            <person name="Lucas S."/>
            <person name="Chen F."/>
            <person name="Tice H."/>
            <person name="Pitluck S."/>
            <person name="Cheng J.F."/>
            <person name="Pukall R."/>
            <person name="Chertkov O."/>
            <person name="Brettin T."/>
            <person name="Han C."/>
            <person name="Detter J.C."/>
            <person name="Kuske C."/>
            <person name="Bruce D."/>
            <person name="Goodwin L."/>
            <person name="Ivanova N."/>
            <person name="Mavromatis K."/>
            <person name="Mikhailova N."/>
            <person name="Chen A."/>
            <person name="Palaniappan K."/>
            <person name="Chain P."/>
            <person name="Rohde M."/>
            <person name="Goker M."/>
            <person name="Bristow J."/>
            <person name="Eisen J.A."/>
            <person name="Markowitz V."/>
            <person name="Hugenholtz P."/>
            <person name="Kyrpides N.C."/>
            <person name="Klenk H.P."/>
            <person name="Detter J.C."/>
        </authorList>
    </citation>
    <scope>NUCLEOTIDE SEQUENCE [LARGE SCALE GENOMIC DNA]</scope>
    <source>
        <strain evidence="9">ATCC 33793 / DSM 20469 / CCUG 32760 / JCM 10300 / KCTC 3663 / VPI 0546 / 1246</strain>
    </source>
</reference>
<dbReference type="Gene3D" id="2.60.120.260">
    <property type="entry name" value="Galactose-binding domain-like"/>
    <property type="match status" value="3"/>
</dbReference>
<dbReference type="SUPFAM" id="SSF49303">
    <property type="entry name" value="beta-Galactosidase/glucuronidase domain"/>
    <property type="match status" value="1"/>
</dbReference>
<dbReference type="Pfam" id="PF02836">
    <property type="entry name" value="Glyco_hydro_2_C"/>
    <property type="match status" value="1"/>
</dbReference>
<dbReference type="InterPro" id="IPR036156">
    <property type="entry name" value="Beta-gal/glucu_dom_sf"/>
</dbReference>
<dbReference type="PRINTS" id="PR00132">
    <property type="entry name" value="GLHYDRLASE2"/>
</dbReference>
<dbReference type="SUPFAM" id="SSF51445">
    <property type="entry name" value="(Trans)glycosidases"/>
    <property type="match status" value="1"/>
</dbReference>
<dbReference type="GO" id="GO:0005975">
    <property type="term" value="P:carbohydrate metabolic process"/>
    <property type="evidence" value="ECO:0007669"/>
    <property type="project" value="InterPro"/>
</dbReference>
<dbReference type="Pfam" id="PF02837">
    <property type="entry name" value="Glyco_hydro_2_N"/>
    <property type="match status" value="1"/>
</dbReference>
<sequence length="1781" mass="192738">MTSRLRKVSAICAALAFVLGVFYIAQPTYAEEQPAEVRSQSTTQMNSAPENVNVNIINDTTNRVQNFNSNWKFKLGDASGAENTTYDDSSWESVNLPHDYSIDQPYSQSGEAESAYKPGGEGWYRKTFEVASNLQGKRFRLDFDGVYMDSTVWVNGHMLGTHPYGYTPFAFDITPYIKPGEQNVITVRVNAQTPSSRWYSGAGIGRDVDLVVTNPVHVSKDGVKATAPNLASEVGGSVTTQLTTSVTNSSDSPVNVQVVQTVFARGTSPQQAIASVTTERSINANTTDTFNASAITSSSPALWDIDNPNLYTVRTEVKVDGNVVDTYDTTFGYRYFSFDAEKGFLLNGMPVKIKGVCMHHDQGALGSVSTADAVRRQVQILKNMGANAIRTSHNTPSRELIEACNEQGVLLDYEFFDGWTAAKNGNSKDYARFFSTVMGESELIGGDANKTWAQFDIEASVARDYNAPSIVMWSLGNEMTEGTYGIYGLAQVQNSLIAWTQAVDPTRPVTTGDNRLKRGSNELNPQGISDAGGIVGMNYAGGSTYDSIHSQHPDWKLIGSETASSINSRGIYSTHSRDNSSQQLTAYDYSRVNWGHYASQAWYDVLTRDFVAGEFVWTGFDYLGEPTPWNGVDPGAKGRWPSPKNSYFGIIDTAGLPKDSYYFYQSQWNDAVHTLHLLPAWNGDAVKKNRDGTVDISVYTDAHAVRLYFTPAGSTEKQDLGLKTFTTKTTPTNGFTYQIYEGADKSTDEFRNLYLTWQVPYADGTITAEAYDEAGNVIDTSSWDGRQSLTTAGQPKKLSVSANRSSMSANGTDLTYLTVDVVDENGNRVPNANNKVTFDVFGSGKLAGIDNGSAPDHQSYRDANRDAFSGQVVGIVQAGTKAGEVTVRVSADGLEPTEVTIPVTPANTSDDTPQKTVGSLFYSRYYYVKTGSSLTLPKTIQARYTDGTASDEPVVWDLYDAEKLNSAGTFTVSGTVAGVRATVTVTVLDNIAALMNYSTTTPVGQNPILPDARPAVQADGTVLRANFPVTWNAVPEGSYNQEGTVTVTGTANVFGRDMSVTATVRVQRETVTLGENVAPVASVSQDIPEDKQSDTLSAITDGSTSVAANQGGGANPTCWTTYKNAQAGNQTASITFRYATQQRIGQARVHFFVDSYSARLPKPGSTIIEVSENGEDWTRVDAQETVGQAQGRVTPYTYNFAPVTATYVRFTITNSDEVLAGRKPCTGITEVELFSAVGSFTTNNTASFDSLSVNGKQVSEDALAAGEYNTPALLTNVEAQTKDNAALTVLPPYQNKVKMLLESEDHTSRSTFTVNLGVDQPITGDSDAQDYPVDKMLVSAGSEVEDRYVSPNEGKVLLAFDGNPSTYWHSTWAPSSTDDHWVQMELDEPTTIEALRYLPRPNSPANGTVTEALVEYSDDGVTWHEAGRATWTSPTSPDYTPDWKIVKFNQPVTAKYFRLTGVHTYADGGRNDKFMSAAEIRLRTTKETTDISHARIEAPSTLTVDSVSESNPAMFNPSDVHVYVPSTKSGESRRTRRSVTDETELRYGIDYVLEYENNTSEGTATVRARGIDSYAGTTAPTPFTVALTQVVVDSVSVASTPTKTAYTVGEKLDPSGLKLTLAMSNGTSQEVTYSEDNKDDFTFDPSAEAAFDTAGTHEITVTYQGKSATFEVTVTQATNPANPTDPTNPTNPSDPTNPTNPADPSNPANPTDPSNPDGNQSADNGANNVNSNTDQGNSSKKKRTSALPGMGDPVTLVAACGLLTIGITCAGGGYWVRRRRH</sequence>
<dbReference type="HOGENOM" id="CLU_001607_1_0_11"/>
<dbReference type="Pfam" id="PF00703">
    <property type="entry name" value="Glyco_hydro_2"/>
    <property type="match status" value="1"/>
</dbReference>
<dbReference type="InterPro" id="IPR006101">
    <property type="entry name" value="Glyco_hydro_2"/>
</dbReference>
<feature type="compositionally biased region" description="Low complexity" evidence="4">
    <location>
        <begin position="1678"/>
        <end position="1717"/>
    </location>
</feature>
<dbReference type="InterPro" id="IPR011081">
    <property type="entry name" value="Big_4"/>
</dbReference>
<feature type="domain" description="F5/8 type C" evidence="7">
    <location>
        <begin position="1311"/>
        <end position="1459"/>
    </location>
</feature>
<dbReference type="InterPro" id="IPR017853">
    <property type="entry name" value="GH"/>
</dbReference>
<feature type="signal peptide" evidence="6">
    <location>
        <begin position="1"/>
        <end position="30"/>
    </location>
</feature>
<name>C8W8V0_LANP1</name>
<dbReference type="Pfam" id="PF07523">
    <property type="entry name" value="Big_3"/>
    <property type="match status" value="1"/>
</dbReference>
<dbReference type="eggNOG" id="COG3250">
    <property type="taxonomic scope" value="Bacteria"/>
</dbReference>
<gene>
    <name evidence="8" type="ordered locus">Apar_0102</name>
</gene>
<dbReference type="OrthoDB" id="9762066at2"/>
<dbReference type="PANTHER" id="PTHR42732">
    <property type="entry name" value="BETA-GALACTOSIDASE"/>
    <property type="match status" value="1"/>
</dbReference>
<dbReference type="Gene3D" id="2.60.40.3630">
    <property type="match status" value="1"/>
</dbReference>
<keyword evidence="5" id="KW-0472">Membrane</keyword>
<evidence type="ECO:0000256" key="6">
    <source>
        <dbReference type="SAM" id="SignalP"/>
    </source>
</evidence>
<dbReference type="KEGG" id="apv:Apar_0102"/>
<dbReference type="Pfam" id="PF18565">
    <property type="entry name" value="Glyco_hydro2_C5"/>
    <property type="match status" value="1"/>
</dbReference>
<feature type="chain" id="PRO_5002993832" evidence="6">
    <location>
        <begin position="31"/>
        <end position="1781"/>
    </location>
</feature>
<dbReference type="InterPro" id="IPR000421">
    <property type="entry name" value="FA58C"/>
</dbReference>
<evidence type="ECO:0000313" key="8">
    <source>
        <dbReference type="EMBL" id="ACV50538.1"/>
    </source>
</evidence>
<dbReference type="STRING" id="521095.Apar_0102"/>
<dbReference type="SUPFAM" id="SSF49785">
    <property type="entry name" value="Galactose-binding domain-like"/>
    <property type="match status" value="3"/>
</dbReference>
<dbReference type="RefSeq" id="WP_012808198.1">
    <property type="nucleotide sequence ID" value="NC_013203.1"/>
</dbReference>
<dbReference type="GO" id="GO:0004553">
    <property type="term" value="F:hydrolase activity, hydrolyzing O-glycosyl compounds"/>
    <property type="evidence" value="ECO:0007669"/>
    <property type="project" value="InterPro"/>
</dbReference>
<dbReference type="Pfam" id="PF16355">
    <property type="entry name" value="DUF4982"/>
    <property type="match status" value="1"/>
</dbReference>
<feature type="compositionally biased region" description="Polar residues" evidence="4">
    <location>
        <begin position="1718"/>
        <end position="1738"/>
    </location>
</feature>
<dbReference type="GeneID" id="84805643"/>
<feature type="domain" description="F5/8 type C" evidence="7">
    <location>
        <begin position="1076"/>
        <end position="1236"/>
    </location>
</feature>
<evidence type="ECO:0000256" key="1">
    <source>
        <dbReference type="ARBA" id="ARBA00007401"/>
    </source>
</evidence>
<protein>
    <submittedName>
        <fullName evidence="8">Glycoside hydrolase family 2 sugar binding</fullName>
    </submittedName>
</protein>
<keyword evidence="9" id="KW-1185">Reference proteome</keyword>
<dbReference type="Pfam" id="PF07532">
    <property type="entry name" value="Big_4"/>
    <property type="match status" value="2"/>
</dbReference>
<dbReference type="InterPro" id="IPR008964">
    <property type="entry name" value="Invasin/intimin_cell_adhesion"/>
</dbReference>
<keyword evidence="5" id="KW-1133">Transmembrane helix</keyword>
<dbReference type="InterPro" id="IPR006104">
    <property type="entry name" value="Glyco_hydro_2_N"/>
</dbReference>
<dbReference type="InterPro" id="IPR006103">
    <property type="entry name" value="Glyco_hydro_2_cat"/>
</dbReference>
<evidence type="ECO:0000313" key="9">
    <source>
        <dbReference type="Proteomes" id="UP000000960"/>
    </source>
</evidence>
<evidence type="ECO:0000256" key="4">
    <source>
        <dbReference type="SAM" id="MobiDB-lite"/>
    </source>
</evidence>
<dbReference type="InterPro" id="IPR022038">
    <property type="entry name" value="Ig-like_bact"/>
</dbReference>
<dbReference type="InterPro" id="IPR040605">
    <property type="entry name" value="Glyco_hydro2_dom5"/>
</dbReference>
<dbReference type="CAZy" id="GH2">
    <property type="family name" value="Glycoside Hydrolase Family 2"/>
</dbReference>
<proteinExistence type="inferred from homology"/>
<dbReference type="Proteomes" id="UP000000960">
    <property type="component" value="Chromosome"/>
</dbReference>
<accession>C8W8V0</accession>
<keyword evidence="5" id="KW-0812">Transmembrane</keyword>
<dbReference type="Gene3D" id="3.20.20.80">
    <property type="entry name" value="Glycosidases"/>
    <property type="match status" value="1"/>
</dbReference>
<dbReference type="InterPro" id="IPR006102">
    <property type="entry name" value="Ig-like_GH2"/>
</dbReference>
<dbReference type="InterPro" id="IPR013783">
    <property type="entry name" value="Ig-like_fold"/>
</dbReference>
<dbReference type="SUPFAM" id="SSF49373">
    <property type="entry name" value="Invasin/intimin cell-adhesion fragments"/>
    <property type="match status" value="1"/>
</dbReference>
<dbReference type="Pfam" id="PF22633">
    <property type="entry name" value="F5_F8_type_C_2"/>
    <property type="match status" value="1"/>
</dbReference>
<feature type="transmembrane region" description="Helical" evidence="5">
    <location>
        <begin position="1754"/>
        <end position="1776"/>
    </location>
</feature>